<reference evidence="3 4" key="1">
    <citation type="submission" date="2024-09" db="EMBL/GenBank/DDBJ databases">
        <authorList>
            <person name="Sun Q."/>
            <person name="Mori K."/>
        </authorList>
    </citation>
    <scope>NUCLEOTIDE SEQUENCE [LARGE SCALE GENOMIC DNA]</scope>
    <source>
        <strain evidence="3 4">CCM 7759</strain>
    </source>
</reference>
<evidence type="ECO:0000259" key="2">
    <source>
        <dbReference type="Pfam" id="PF07532"/>
    </source>
</evidence>
<evidence type="ECO:0000313" key="3">
    <source>
        <dbReference type="EMBL" id="MFC0214569.1"/>
    </source>
</evidence>
<dbReference type="SUPFAM" id="SSF63446">
    <property type="entry name" value="Type I dockerin domain"/>
    <property type="match status" value="1"/>
</dbReference>
<dbReference type="Gene3D" id="1.10.1330.10">
    <property type="entry name" value="Dockerin domain"/>
    <property type="match status" value="1"/>
</dbReference>
<protein>
    <submittedName>
        <fullName evidence="3">Ig-like domain-containing protein</fullName>
    </submittedName>
</protein>
<feature type="chain" id="PRO_5046830334" evidence="1">
    <location>
        <begin position="31"/>
        <end position="324"/>
    </location>
</feature>
<keyword evidence="1" id="KW-0732">Signal</keyword>
<dbReference type="Proteomes" id="UP001589776">
    <property type="component" value="Unassembled WGS sequence"/>
</dbReference>
<sequence>MQVQKQWIKVLAMILLIAPFILTSHRIANAADGGVLNPGFEESGNWGLEGWEVTGGDGIVSVKSGNSYSGTKALEYWSASAFSFTVSQYVYNIPNGIYSLSANVQGDGGEVVSRLFADSGEGEVTADYSNSGWSNWSQPQISAIYVRDGKLTIGIRVESTKSLWGVVDDILLTRIGQLPAEPASIASITPVTVTGLVNEKPELPSVVTAVYSDSTTKSLAVAWNAIAPEQYATPGSFEVSGVVTGTTIPAKAMVTITYRSADVNLDSVTNVGDLAIAAYYGGMTVSDEAWELARAADTNNDGIVDLTDQQLIGTAIRTASATSE</sequence>
<dbReference type="Gene3D" id="2.60.120.260">
    <property type="entry name" value="Galactose-binding domain-like"/>
    <property type="match status" value="1"/>
</dbReference>
<dbReference type="InterPro" id="IPR011081">
    <property type="entry name" value="Big_4"/>
</dbReference>
<keyword evidence="4" id="KW-1185">Reference proteome</keyword>
<dbReference type="Pfam" id="PF07532">
    <property type="entry name" value="Big_4"/>
    <property type="match status" value="1"/>
</dbReference>
<comment type="caution">
    <text evidence="3">The sequence shown here is derived from an EMBL/GenBank/DDBJ whole genome shotgun (WGS) entry which is preliminary data.</text>
</comment>
<dbReference type="EMBL" id="JBHLWN010000076">
    <property type="protein sequence ID" value="MFC0214569.1"/>
    <property type="molecule type" value="Genomic_DNA"/>
</dbReference>
<organism evidence="3 4">
    <name type="scientific">Paenibacillus chartarius</name>
    <dbReference type="NCBI Taxonomy" id="747481"/>
    <lineage>
        <taxon>Bacteria</taxon>
        <taxon>Bacillati</taxon>
        <taxon>Bacillota</taxon>
        <taxon>Bacilli</taxon>
        <taxon>Bacillales</taxon>
        <taxon>Paenibacillaceae</taxon>
        <taxon>Paenibacillus</taxon>
    </lineage>
</organism>
<evidence type="ECO:0000313" key="4">
    <source>
        <dbReference type="Proteomes" id="UP001589776"/>
    </source>
</evidence>
<feature type="domain" description="Bacterial Ig-like" evidence="2">
    <location>
        <begin position="188"/>
        <end position="245"/>
    </location>
</feature>
<feature type="signal peptide" evidence="1">
    <location>
        <begin position="1"/>
        <end position="30"/>
    </location>
</feature>
<dbReference type="InterPro" id="IPR036439">
    <property type="entry name" value="Dockerin_dom_sf"/>
</dbReference>
<evidence type="ECO:0000256" key="1">
    <source>
        <dbReference type="SAM" id="SignalP"/>
    </source>
</evidence>
<dbReference type="RefSeq" id="WP_377471959.1">
    <property type="nucleotide sequence ID" value="NZ_JBHLWN010000076.1"/>
</dbReference>
<name>A0ABV6DPJ3_9BACL</name>
<accession>A0ABV6DPJ3</accession>
<proteinExistence type="predicted"/>
<gene>
    <name evidence="3" type="ORF">ACFFK0_19280</name>
</gene>